<gene>
    <name evidence="8" type="primary">ACYP1_0</name>
</gene>
<dbReference type="PROSITE" id="PS00151">
    <property type="entry name" value="ACYLPHOSPHATASE_2"/>
    <property type="match status" value="1"/>
</dbReference>
<evidence type="ECO:0000256" key="3">
    <source>
        <dbReference type="ARBA" id="ARBA00022801"/>
    </source>
</evidence>
<dbReference type="GO" id="GO:0003998">
    <property type="term" value="F:acylphosphatase activity"/>
    <property type="evidence" value="ECO:0007669"/>
    <property type="project" value="UniProtKB-EC"/>
</dbReference>
<evidence type="ECO:0000313" key="8">
    <source>
        <dbReference type="EMBL" id="MBW13951.1"/>
    </source>
</evidence>
<sequence length="99" mass="11291">MSSGFKTVDFEVFGRVQKVFFRKCTQEQGKKLGLRGWCKNTPEGTVIGTIQGPSDKVVEMITWLREVGSPASHIDKLELKNENTISDYTYSDFDIIRKK</sequence>
<dbReference type="InterPro" id="IPR036046">
    <property type="entry name" value="Acylphosphatase-like_dom_sf"/>
</dbReference>
<evidence type="ECO:0000256" key="2">
    <source>
        <dbReference type="ARBA" id="ARBA00012150"/>
    </source>
</evidence>
<evidence type="ECO:0000256" key="1">
    <source>
        <dbReference type="ARBA" id="ARBA00005614"/>
    </source>
</evidence>
<evidence type="ECO:0000256" key="5">
    <source>
        <dbReference type="PROSITE-ProRule" id="PRU00520"/>
    </source>
</evidence>
<dbReference type="PANTHER" id="PTHR10029:SF3">
    <property type="entry name" value="ACYLPHOSPHATASE-RELATED"/>
    <property type="match status" value="1"/>
</dbReference>
<evidence type="ECO:0000256" key="4">
    <source>
        <dbReference type="ARBA" id="ARBA00047645"/>
    </source>
</evidence>
<organism evidence="8">
    <name type="scientific">Melanaphis sacchari</name>
    <dbReference type="NCBI Taxonomy" id="742174"/>
    <lineage>
        <taxon>Eukaryota</taxon>
        <taxon>Metazoa</taxon>
        <taxon>Ecdysozoa</taxon>
        <taxon>Arthropoda</taxon>
        <taxon>Hexapoda</taxon>
        <taxon>Insecta</taxon>
        <taxon>Pterygota</taxon>
        <taxon>Neoptera</taxon>
        <taxon>Paraneoptera</taxon>
        <taxon>Hemiptera</taxon>
        <taxon>Sternorrhyncha</taxon>
        <taxon>Aphidomorpha</taxon>
        <taxon>Aphidoidea</taxon>
        <taxon>Aphididae</taxon>
        <taxon>Aphidini</taxon>
        <taxon>Melanaphis</taxon>
    </lineage>
</organism>
<comment type="similarity">
    <text evidence="1 6">Belongs to the acylphosphatase family.</text>
</comment>
<dbReference type="OrthoDB" id="7961613at2759"/>
<accession>A0A2H8TIW8</accession>
<dbReference type="EMBL" id="GFXV01002146">
    <property type="protein sequence ID" value="MBW13951.1"/>
    <property type="molecule type" value="Transcribed_RNA"/>
</dbReference>
<dbReference type="PROSITE" id="PS51160">
    <property type="entry name" value="ACYLPHOSPHATASE_3"/>
    <property type="match status" value="1"/>
</dbReference>
<evidence type="ECO:0000256" key="6">
    <source>
        <dbReference type="RuleBase" id="RU004168"/>
    </source>
</evidence>
<dbReference type="InterPro" id="IPR020456">
    <property type="entry name" value="Acylphosphatase"/>
</dbReference>
<dbReference type="InterPro" id="IPR001792">
    <property type="entry name" value="Acylphosphatase-like_dom"/>
</dbReference>
<dbReference type="SUPFAM" id="SSF54975">
    <property type="entry name" value="Acylphosphatase/BLUF domain-like"/>
    <property type="match status" value="1"/>
</dbReference>
<dbReference type="Gene3D" id="3.30.70.100">
    <property type="match status" value="1"/>
</dbReference>
<dbReference type="InterPro" id="IPR017968">
    <property type="entry name" value="Acylphosphatase_CS"/>
</dbReference>
<comment type="catalytic activity">
    <reaction evidence="4 5">
        <text>an acyl phosphate + H2O = a carboxylate + phosphate + H(+)</text>
        <dbReference type="Rhea" id="RHEA:14965"/>
        <dbReference type="ChEBI" id="CHEBI:15377"/>
        <dbReference type="ChEBI" id="CHEBI:15378"/>
        <dbReference type="ChEBI" id="CHEBI:29067"/>
        <dbReference type="ChEBI" id="CHEBI:43474"/>
        <dbReference type="ChEBI" id="CHEBI:59918"/>
        <dbReference type="EC" id="3.6.1.7"/>
    </reaction>
</comment>
<reference evidence="8" key="1">
    <citation type="submission" date="2017-10" db="EMBL/GenBank/DDBJ databases">
        <title>Transcriptome Assembly of Sugarcane Aphid Adults.</title>
        <authorList>
            <person name="Scully E.D."/>
            <person name="Palmer N.A."/>
            <person name="Geib S.M."/>
            <person name="Sarath G."/>
            <person name="Sattler S.E."/>
        </authorList>
    </citation>
    <scope>NUCLEOTIDE SEQUENCE</scope>
    <source>
        <tissue evidence="8">Whole body</tissue>
    </source>
</reference>
<name>A0A2H8TIW8_9HEMI</name>
<feature type="active site" evidence="5">
    <location>
        <position position="40"/>
    </location>
</feature>
<dbReference type="Pfam" id="PF00708">
    <property type="entry name" value="Acylphosphatase"/>
    <property type="match status" value="1"/>
</dbReference>
<dbReference type="EC" id="3.6.1.7" evidence="2 5"/>
<feature type="domain" description="Acylphosphatase-like" evidence="7">
    <location>
        <begin position="7"/>
        <end position="97"/>
    </location>
</feature>
<keyword evidence="3 5" id="KW-0378">Hydrolase</keyword>
<feature type="active site" evidence="5">
    <location>
        <position position="22"/>
    </location>
</feature>
<dbReference type="PRINTS" id="PR00112">
    <property type="entry name" value="ACYLPHPHTASE"/>
</dbReference>
<evidence type="ECO:0000259" key="7">
    <source>
        <dbReference type="PROSITE" id="PS51160"/>
    </source>
</evidence>
<protein>
    <recommendedName>
        <fullName evidence="2 5">acylphosphatase</fullName>
        <ecNumber evidence="2 5">3.6.1.7</ecNumber>
    </recommendedName>
</protein>
<dbReference type="PANTHER" id="PTHR10029">
    <property type="entry name" value="ACYLPHOSPHATASE"/>
    <property type="match status" value="1"/>
</dbReference>
<dbReference type="FunFam" id="3.30.70.100:FF:000011">
    <property type="entry name" value="Acylphosphatase"/>
    <property type="match status" value="1"/>
</dbReference>
<dbReference type="AlphaFoldDB" id="A0A2H8TIW8"/>
<proteinExistence type="inferred from homology"/>